<dbReference type="RefSeq" id="WP_081754333.1">
    <property type="nucleotide sequence ID" value="NZ_ARZY01000053.1"/>
</dbReference>
<dbReference type="AlphaFoldDB" id="W7QJE5"/>
<dbReference type="InterPro" id="IPR008869">
    <property type="entry name" value="MlaC/ttg2D"/>
</dbReference>
<dbReference type="EMBL" id="ARZY01000053">
    <property type="protein sequence ID" value="EWH08273.1"/>
    <property type="molecule type" value="Genomic_DNA"/>
</dbReference>
<dbReference type="STRING" id="1328313.DS2_18153"/>
<gene>
    <name evidence="2" type="ORF">DS2_18153</name>
</gene>
<dbReference type="PANTHER" id="PTHR36573:SF1">
    <property type="entry name" value="INTERMEMBRANE PHOSPHOLIPID TRANSPORT SYSTEM BINDING PROTEIN MLAC"/>
    <property type="match status" value="1"/>
</dbReference>
<dbReference type="PIRSF" id="PIRSF004649">
    <property type="entry name" value="MlaC"/>
    <property type="match status" value="1"/>
</dbReference>
<evidence type="ECO:0000313" key="2">
    <source>
        <dbReference type="EMBL" id="EWH08273.1"/>
    </source>
</evidence>
<sequence length="207" mass="23455">MFSQTKQSNSLVKTIGCLILTSMLMMFAANAKANPSDPNQFLNQVGQNLFSEIKQLKLDEKQKRIALQEIIDKQLMPHIDLTYVSYKLLGKHVRKVNKQQAQQFVKAVERYLTLTYANALMSYKGQQVIFEQNGQVEEKYATVKTRIVDPNAPAIDIHFKMRKNSKGEWKVYDMVAEGISLLGAKQSEISKRISDVGIDKVIAELAS</sequence>
<protein>
    <submittedName>
        <fullName evidence="2">ABC transporter ATP-binding protein</fullName>
    </submittedName>
</protein>
<dbReference type="Proteomes" id="UP000019276">
    <property type="component" value="Unassembled WGS sequence"/>
</dbReference>
<organism evidence="2 3">
    <name type="scientific">Catenovulum agarivorans DS-2</name>
    <dbReference type="NCBI Taxonomy" id="1328313"/>
    <lineage>
        <taxon>Bacteria</taxon>
        <taxon>Pseudomonadati</taxon>
        <taxon>Pseudomonadota</taxon>
        <taxon>Gammaproteobacteria</taxon>
        <taxon>Alteromonadales</taxon>
        <taxon>Alteromonadaceae</taxon>
        <taxon>Catenovulum</taxon>
    </lineage>
</organism>
<proteinExistence type="predicted"/>
<dbReference type="Gene3D" id="3.10.450.710">
    <property type="entry name" value="Tgt2/MlaC"/>
    <property type="match status" value="1"/>
</dbReference>
<dbReference type="InterPro" id="IPR042245">
    <property type="entry name" value="Tgt2/MlaC_sf"/>
</dbReference>
<reference evidence="2 3" key="1">
    <citation type="journal article" date="2014" name="Genome Announc.">
        <title>Draft Genome Sequence of the Agar-Degrading Bacterium Catenovulum sp. Strain DS-2, Isolated from Intestines of Haliotis diversicolor.</title>
        <authorList>
            <person name="Shan D."/>
            <person name="Li X."/>
            <person name="Gu Z."/>
            <person name="Wei G."/>
            <person name="Gao Z."/>
            <person name="Shao Z."/>
        </authorList>
    </citation>
    <scope>NUCLEOTIDE SEQUENCE [LARGE SCALE GENOMIC DNA]</scope>
    <source>
        <strain evidence="2 3">DS-2</strain>
    </source>
</reference>
<keyword evidence="3" id="KW-1185">Reference proteome</keyword>
<evidence type="ECO:0000313" key="3">
    <source>
        <dbReference type="Proteomes" id="UP000019276"/>
    </source>
</evidence>
<evidence type="ECO:0000256" key="1">
    <source>
        <dbReference type="SAM" id="SignalP"/>
    </source>
</evidence>
<accession>W7QJE5</accession>
<dbReference type="PANTHER" id="PTHR36573">
    <property type="entry name" value="INTERMEMBRANE PHOSPHOLIPID TRANSPORT SYSTEM BINDING PROTEIN MLAC"/>
    <property type="match status" value="1"/>
</dbReference>
<feature type="chain" id="PRO_5004901369" evidence="1">
    <location>
        <begin position="34"/>
        <end position="207"/>
    </location>
</feature>
<comment type="caution">
    <text evidence="2">The sequence shown here is derived from an EMBL/GenBank/DDBJ whole genome shotgun (WGS) entry which is preliminary data.</text>
</comment>
<dbReference type="OrthoDB" id="9787053at2"/>
<dbReference type="Pfam" id="PF05494">
    <property type="entry name" value="MlaC"/>
    <property type="match status" value="1"/>
</dbReference>
<name>W7QJE5_9ALTE</name>
<keyword evidence="1" id="KW-0732">Signal</keyword>
<feature type="signal peptide" evidence="1">
    <location>
        <begin position="1"/>
        <end position="33"/>
    </location>
</feature>
<dbReference type="eggNOG" id="COG2854">
    <property type="taxonomic scope" value="Bacteria"/>
</dbReference>
<keyword evidence="2" id="KW-0067">ATP-binding</keyword>
<dbReference type="PATRIC" id="fig|1328313.3.peg.3711"/>
<dbReference type="GO" id="GO:0005524">
    <property type="term" value="F:ATP binding"/>
    <property type="evidence" value="ECO:0007669"/>
    <property type="project" value="UniProtKB-KW"/>
</dbReference>
<keyword evidence="2" id="KW-0547">Nucleotide-binding</keyword>